<accession>X0Z5T4</accession>
<name>X0Z5T4_9ZZZZ</name>
<dbReference type="EMBL" id="BART01007038">
    <property type="protein sequence ID" value="GAG53762.1"/>
    <property type="molecule type" value="Genomic_DNA"/>
</dbReference>
<protein>
    <submittedName>
        <fullName evidence="1">Uncharacterized protein</fullName>
    </submittedName>
</protein>
<reference evidence="1" key="1">
    <citation type="journal article" date="2014" name="Front. Microbiol.">
        <title>High frequency of phylogenetically diverse reductive dehalogenase-homologous genes in deep subseafloor sedimentary metagenomes.</title>
        <authorList>
            <person name="Kawai M."/>
            <person name="Futagami T."/>
            <person name="Toyoda A."/>
            <person name="Takaki Y."/>
            <person name="Nishi S."/>
            <person name="Hori S."/>
            <person name="Arai W."/>
            <person name="Tsubouchi T."/>
            <person name="Morono Y."/>
            <person name="Uchiyama I."/>
            <person name="Ito T."/>
            <person name="Fujiyama A."/>
            <person name="Inagaki F."/>
            <person name="Takami H."/>
        </authorList>
    </citation>
    <scope>NUCLEOTIDE SEQUENCE</scope>
    <source>
        <strain evidence="1">Expedition CK06-06</strain>
    </source>
</reference>
<proteinExistence type="predicted"/>
<organism evidence="1">
    <name type="scientific">marine sediment metagenome</name>
    <dbReference type="NCBI Taxonomy" id="412755"/>
    <lineage>
        <taxon>unclassified sequences</taxon>
        <taxon>metagenomes</taxon>
        <taxon>ecological metagenomes</taxon>
    </lineage>
</organism>
<evidence type="ECO:0000313" key="1">
    <source>
        <dbReference type="EMBL" id="GAG53762.1"/>
    </source>
</evidence>
<dbReference type="AlphaFoldDB" id="X0Z5T4"/>
<comment type="caution">
    <text evidence="1">The sequence shown here is derived from an EMBL/GenBank/DDBJ whole genome shotgun (WGS) entry which is preliminary data.</text>
</comment>
<gene>
    <name evidence="1" type="ORF">S01H4_16068</name>
</gene>
<sequence>MSDYEIELKNLIEDIRAGKVKDMLLAYTTYEPEYKESPNRFNTFWFGDHTCLYLLGLTVRLQKRISEFMDKNLEL</sequence>